<dbReference type="Gene3D" id="3.40.50.10610">
    <property type="entry name" value="ABC-type transport auxiliary lipoprotein component"/>
    <property type="match status" value="1"/>
</dbReference>
<dbReference type="Pfam" id="PF03886">
    <property type="entry name" value="ABC_trans_aux"/>
    <property type="match status" value="1"/>
</dbReference>
<dbReference type="SUPFAM" id="SSF159594">
    <property type="entry name" value="XCC0632-like"/>
    <property type="match status" value="1"/>
</dbReference>
<gene>
    <name evidence="2" type="ORF">IT775_05735</name>
</gene>
<evidence type="ECO:0000313" key="3">
    <source>
        <dbReference type="Proteomes" id="UP001195941"/>
    </source>
</evidence>
<reference evidence="2 3" key="1">
    <citation type="journal article" date="2021" name="Arch. Microbiol.">
        <title>Thalassobius aquimarinus sp. nov., isolated from the Sea of Japan seashore.</title>
        <authorList>
            <person name="Kurilenko V.V."/>
            <person name="Romanenko L.A."/>
            <person name="Chernysheva N.Y."/>
            <person name="Velansky P.V."/>
            <person name="Tekutyeva L.A."/>
            <person name="Isaeva M.P."/>
            <person name="Mikhailov V.V."/>
        </authorList>
    </citation>
    <scope>NUCLEOTIDE SEQUENCE [LARGE SCALE GENOMIC DNA]</scope>
    <source>
        <strain evidence="2 3">KMM 8518</strain>
    </source>
</reference>
<feature type="domain" description="ABC-type transport auxiliary lipoprotein component" evidence="1">
    <location>
        <begin position="39"/>
        <end position="196"/>
    </location>
</feature>
<dbReference type="PROSITE" id="PS51257">
    <property type="entry name" value="PROKAR_LIPOPROTEIN"/>
    <property type="match status" value="1"/>
</dbReference>
<protein>
    <submittedName>
        <fullName evidence="2">Membrane integrity-associated transporter subunit PqiC</fullName>
    </submittedName>
</protein>
<dbReference type="EMBL" id="JADMKU010000004">
    <property type="protein sequence ID" value="MBR9650620.1"/>
    <property type="molecule type" value="Genomic_DNA"/>
</dbReference>
<proteinExistence type="predicted"/>
<name>A0ABS5HNT4_9RHOB</name>
<organism evidence="2 3">
    <name type="scientific">Thalassovita aquimarina</name>
    <dbReference type="NCBI Taxonomy" id="2785917"/>
    <lineage>
        <taxon>Bacteria</taxon>
        <taxon>Pseudomonadati</taxon>
        <taxon>Pseudomonadota</taxon>
        <taxon>Alphaproteobacteria</taxon>
        <taxon>Rhodobacterales</taxon>
        <taxon>Roseobacteraceae</taxon>
        <taxon>Thalassovita</taxon>
    </lineage>
</organism>
<comment type="caution">
    <text evidence="2">The sequence shown here is derived from an EMBL/GenBank/DDBJ whole genome shotgun (WGS) entry which is preliminary data.</text>
</comment>
<keyword evidence="3" id="KW-1185">Reference proteome</keyword>
<dbReference type="InterPro" id="IPR005586">
    <property type="entry name" value="ABC_trans_aux"/>
</dbReference>
<evidence type="ECO:0000259" key="1">
    <source>
        <dbReference type="Pfam" id="PF03886"/>
    </source>
</evidence>
<accession>A0ABS5HNT4</accession>
<dbReference type="Proteomes" id="UP001195941">
    <property type="component" value="Unassembled WGS sequence"/>
</dbReference>
<sequence>MTFRIAIRTAVFGLGVLALAGCSGLAGIQSASKPLNTFELTPLPAETVPAPRGRRLLEVALPTATGALNNDRIAIKPTPLEIQSLPGARWVNEATEHVQLLLVRSLANSGRFGLVSAAGTGPSPDYVLLTDLQAFQAELVGEEPMVVIRMTLTLLRGSDGSVVSSRGFSNAVAVTGTSAELITTAFDAAMTQQLTDVVTWLVRKTGA</sequence>
<dbReference type="RefSeq" id="WP_212700140.1">
    <property type="nucleotide sequence ID" value="NZ_JADMKU010000004.1"/>
</dbReference>
<evidence type="ECO:0000313" key="2">
    <source>
        <dbReference type="EMBL" id="MBR9650620.1"/>
    </source>
</evidence>